<keyword evidence="12 16" id="KW-0408">Iron</keyword>
<dbReference type="GO" id="GO:0020037">
    <property type="term" value="F:heme binding"/>
    <property type="evidence" value="ECO:0007669"/>
    <property type="project" value="InterPro"/>
</dbReference>
<dbReference type="InterPro" id="IPR017972">
    <property type="entry name" value="Cyt_P450_CS"/>
</dbReference>
<dbReference type="CDD" id="cd11056">
    <property type="entry name" value="CYP6-like"/>
    <property type="match status" value="1"/>
</dbReference>
<dbReference type="InterPro" id="IPR001128">
    <property type="entry name" value="Cyt_P450"/>
</dbReference>
<dbReference type="InterPro" id="IPR002403">
    <property type="entry name" value="Cyt_P450_E_grp-IV"/>
</dbReference>
<comment type="function">
    <text evidence="2">May be involved in the metabolism of insect hormones and in the breakdown of synthetic insecticides.</text>
</comment>
<accession>A0AAJ6ZJK0</accession>
<evidence type="ECO:0000256" key="3">
    <source>
        <dbReference type="ARBA" id="ARBA00004174"/>
    </source>
</evidence>
<dbReference type="PRINTS" id="PR00465">
    <property type="entry name" value="EP450IV"/>
</dbReference>
<dbReference type="GO" id="GO:0005789">
    <property type="term" value="C:endoplasmic reticulum membrane"/>
    <property type="evidence" value="ECO:0007669"/>
    <property type="project" value="UniProtKB-SubCell"/>
</dbReference>
<sequence>MLVLFTIILVLLLTWLGVRWQRVRRYWADLGVPYLPPHPVLGSLTFLQKQNAGLWMRDLYGRVPTPYLGLWLFWRPALLVNSPEIARRILVKDSAVFRDRFLSSGTKDPIGGRNIFTVNDPTWSEMRRRLTVMFTASRLRHLQAFMTLKSKQLMQRIHNDMENNGRVDVKLMYTDFSTDVIGTTSFGVDSDATITGQSALRTVTKDFMKYSALRGIGWACIFFFPEMVDVFGFSMFPKSTVAYFRKVYHKIITQRGGYNGDTSENKDLIDVLRKIKQDYEKEDKEIPEDTLIAQAAIFLQGGFDTVASTLSFCTYELAFLPQLQEKLYNEVCEVKKRNGNKDLDPNSLNELTLMQCVMKETFRKYMSMGWLDRVAATDYKVDDKLTIPAGTPVYVNGLGLHYDPNIYPEPTQFNPDRFLPENEKKIPPFTYIPFGEGPRMCIGRRFGEQTFLTALSHVIINYKILPTPNGKLAADIDIEKNGMFVSPGEKIYTMFKSRTAAFNSC</sequence>
<dbReference type="EC" id="1.14.14.1" evidence="6"/>
<evidence type="ECO:0000256" key="13">
    <source>
        <dbReference type="ARBA" id="ARBA00023033"/>
    </source>
</evidence>
<evidence type="ECO:0000256" key="8">
    <source>
        <dbReference type="ARBA" id="ARBA00022723"/>
    </source>
</evidence>
<feature type="binding site" description="axial binding residue" evidence="16">
    <location>
        <position position="441"/>
    </location>
    <ligand>
        <name>heme</name>
        <dbReference type="ChEBI" id="CHEBI:30413"/>
    </ligand>
    <ligandPart>
        <name>Fe</name>
        <dbReference type="ChEBI" id="CHEBI:18248"/>
    </ligandPart>
</feature>
<dbReference type="InterPro" id="IPR050476">
    <property type="entry name" value="Insect_CytP450_Detox"/>
</dbReference>
<evidence type="ECO:0000256" key="14">
    <source>
        <dbReference type="ARBA" id="ARBA00023136"/>
    </source>
</evidence>
<dbReference type="Gene3D" id="1.10.630.10">
    <property type="entry name" value="Cytochrome P450"/>
    <property type="match status" value="1"/>
</dbReference>
<dbReference type="KEGG" id="pxu:106122393"/>
<dbReference type="RefSeq" id="XP_013173793.1">
    <property type="nucleotide sequence ID" value="XM_013318339.1"/>
</dbReference>
<keyword evidence="13 17" id="KW-0503">Monooxygenase</keyword>
<evidence type="ECO:0000256" key="17">
    <source>
        <dbReference type="RuleBase" id="RU000461"/>
    </source>
</evidence>
<reference evidence="18" key="1">
    <citation type="submission" date="2025-08" db="UniProtKB">
        <authorList>
            <consortium name="RefSeq"/>
        </authorList>
    </citation>
    <scope>IDENTIFICATION</scope>
</reference>
<keyword evidence="10" id="KW-0492">Microsome</keyword>
<keyword evidence="14" id="KW-0472">Membrane</keyword>
<comment type="similarity">
    <text evidence="5 17">Belongs to the cytochrome P450 family.</text>
</comment>
<dbReference type="Proteomes" id="UP000694872">
    <property type="component" value="Unplaced"/>
</dbReference>
<evidence type="ECO:0000256" key="6">
    <source>
        <dbReference type="ARBA" id="ARBA00012109"/>
    </source>
</evidence>
<comment type="cofactor">
    <cofactor evidence="1 16">
        <name>heme</name>
        <dbReference type="ChEBI" id="CHEBI:30413"/>
    </cofactor>
</comment>
<evidence type="ECO:0000313" key="18">
    <source>
        <dbReference type="RefSeq" id="XP_013173793.1"/>
    </source>
</evidence>
<dbReference type="SUPFAM" id="SSF48264">
    <property type="entry name" value="Cytochrome P450"/>
    <property type="match status" value="1"/>
</dbReference>
<dbReference type="PANTHER" id="PTHR24292:SF54">
    <property type="entry name" value="CYP9F3-RELATED"/>
    <property type="match status" value="1"/>
</dbReference>
<evidence type="ECO:0000256" key="16">
    <source>
        <dbReference type="PIRSR" id="PIRSR602403-1"/>
    </source>
</evidence>
<evidence type="ECO:0000256" key="12">
    <source>
        <dbReference type="ARBA" id="ARBA00023004"/>
    </source>
</evidence>
<organism evidence="18">
    <name type="scientific">Papilio xuthus</name>
    <name type="common">Asian swallowtail butterfly</name>
    <dbReference type="NCBI Taxonomy" id="66420"/>
    <lineage>
        <taxon>Eukaryota</taxon>
        <taxon>Metazoa</taxon>
        <taxon>Ecdysozoa</taxon>
        <taxon>Arthropoda</taxon>
        <taxon>Hexapoda</taxon>
        <taxon>Insecta</taxon>
        <taxon>Pterygota</taxon>
        <taxon>Neoptera</taxon>
        <taxon>Endopterygota</taxon>
        <taxon>Lepidoptera</taxon>
        <taxon>Glossata</taxon>
        <taxon>Ditrysia</taxon>
        <taxon>Papilionoidea</taxon>
        <taxon>Papilionidae</taxon>
        <taxon>Papilioninae</taxon>
        <taxon>Papilio</taxon>
    </lineage>
</organism>
<dbReference type="GO" id="GO:0005506">
    <property type="term" value="F:iron ion binding"/>
    <property type="evidence" value="ECO:0007669"/>
    <property type="project" value="InterPro"/>
</dbReference>
<evidence type="ECO:0000256" key="5">
    <source>
        <dbReference type="ARBA" id="ARBA00010617"/>
    </source>
</evidence>
<dbReference type="PRINTS" id="PR00385">
    <property type="entry name" value="P450"/>
</dbReference>
<gene>
    <name evidence="18" type="primary">LOC106122393</name>
</gene>
<evidence type="ECO:0000256" key="7">
    <source>
        <dbReference type="ARBA" id="ARBA00022617"/>
    </source>
</evidence>
<dbReference type="PROSITE" id="PS00086">
    <property type="entry name" value="CYTOCHROME_P450"/>
    <property type="match status" value="1"/>
</dbReference>
<dbReference type="FunFam" id="1.10.630.10:FF:000182">
    <property type="entry name" value="Cytochrome P450 3A4"/>
    <property type="match status" value="1"/>
</dbReference>
<keyword evidence="7 16" id="KW-0349">Heme</keyword>
<dbReference type="GO" id="GO:0016712">
    <property type="term" value="F:oxidoreductase activity, acting on paired donors, with incorporation or reduction of molecular oxygen, reduced flavin or flavoprotein as one donor, and incorporation of one atom of oxygen"/>
    <property type="evidence" value="ECO:0007669"/>
    <property type="project" value="UniProtKB-EC"/>
</dbReference>
<dbReference type="PANTHER" id="PTHR24292">
    <property type="entry name" value="CYTOCHROME P450"/>
    <property type="match status" value="1"/>
</dbReference>
<dbReference type="GeneID" id="106122393"/>
<evidence type="ECO:0000256" key="15">
    <source>
        <dbReference type="ARBA" id="ARBA00047827"/>
    </source>
</evidence>
<evidence type="ECO:0000256" key="1">
    <source>
        <dbReference type="ARBA" id="ARBA00001971"/>
    </source>
</evidence>
<keyword evidence="11 17" id="KW-0560">Oxidoreductase</keyword>
<evidence type="ECO:0000256" key="11">
    <source>
        <dbReference type="ARBA" id="ARBA00023002"/>
    </source>
</evidence>
<dbReference type="Pfam" id="PF00067">
    <property type="entry name" value="p450"/>
    <property type="match status" value="1"/>
</dbReference>
<evidence type="ECO:0000256" key="4">
    <source>
        <dbReference type="ARBA" id="ARBA00004406"/>
    </source>
</evidence>
<name>A0AAJ6ZJK0_PAPXU</name>
<evidence type="ECO:0000256" key="9">
    <source>
        <dbReference type="ARBA" id="ARBA00022824"/>
    </source>
</evidence>
<comment type="subcellular location">
    <subcellularLocation>
        <location evidence="4">Endoplasmic reticulum membrane</location>
        <topology evidence="4">Peripheral membrane protein</topology>
    </subcellularLocation>
    <subcellularLocation>
        <location evidence="3">Microsome membrane</location>
        <topology evidence="3">Peripheral membrane protein</topology>
    </subcellularLocation>
</comment>
<comment type="catalytic activity">
    <reaction evidence="15">
        <text>an organic molecule + reduced [NADPH--hemoprotein reductase] + O2 = an alcohol + oxidized [NADPH--hemoprotein reductase] + H2O + H(+)</text>
        <dbReference type="Rhea" id="RHEA:17149"/>
        <dbReference type="Rhea" id="RHEA-COMP:11964"/>
        <dbReference type="Rhea" id="RHEA-COMP:11965"/>
        <dbReference type="ChEBI" id="CHEBI:15377"/>
        <dbReference type="ChEBI" id="CHEBI:15378"/>
        <dbReference type="ChEBI" id="CHEBI:15379"/>
        <dbReference type="ChEBI" id="CHEBI:30879"/>
        <dbReference type="ChEBI" id="CHEBI:57618"/>
        <dbReference type="ChEBI" id="CHEBI:58210"/>
        <dbReference type="ChEBI" id="CHEBI:142491"/>
        <dbReference type="EC" id="1.14.14.1"/>
    </reaction>
</comment>
<protein>
    <recommendedName>
        <fullName evidence="6">unspecific monooxygenase</fullName>
        <ecNumber evidence="6">1.14.14.1</ecNumber>
    </recommendedName>
</protein>
<evidence type="ECO:0000256" key="10">
    <source>
        <dbReference type="ARBA" id="ARBA00022848"/>
    </source>
</evidence>
<keyword evidence="9" id="KW-0256">Endoplasmic reticulum</keyword>
<keyword evidence="8 16" id="KW-0479">Metal-binding</keyword>
<evidence type="ECO:0000256" key="2">
    <source>
        <dbReference type="ARBA" id="ARBA00003690"/>
    </source>
</evidence>
<dbReference type="AlphaFoldDB" id="A0AAJ6ZJK0"/>
<dbReference type="InterPro" id="IPR036396">
    <property type="entry name" value="Cyt_P450_sf"/>
</dbReference>
<proteinExistence type="inferred from homology"/>